<dbReference type="GO" id="GO:0046872">
    <property type="term" value="F:metal ion binding"/>
    <property type="evidence" value="ECO:0007669"/>
    <property type="project" value="UniProtKB-KW"/>
</dbReference>
<accession>A0A426QMS0</accession>
<name>A0A426QMS0_9GAMM</name>
<feature type="binding site" evidence="3">
    <location>
        <position position="222"/>
    </location>
    <ligand>
        <name>Fe cation</name>
        <dbReference type="ChEBI" id="CHEBI:24875"/>
    </ligand>
</feature>
<evidence type="ECO:0000313" key="5">
    <source>
        <dbReference type="Proteomes" id="UP000287798"/>
    </source>
</evidence>
<dbReference type="InterPro" id="IPR026045">
    <property type="entry name" value="Ferric-bd"/>
</dbReference>
<dbReference type="PIRSF" id="PIRSF002825">
    <property type="entry name" value="CfbpA"/>
    <property type="match status" value="1"/>
</dbReference>
<dbReference type="AlphaFoldDB" id="A0A426QMS0"/>
<keyword evidence="3" id="KW-0479">Metal-binding</keyword>
<keyword evidence="2" id="KW-0732">Signal</keyword>
<dbReference type="Pfam" id="PF13416">
    <property type="entry name" value="SBP_bac_8"/>
    <property type="match status" value="1"/>
</dbReference>
<keyword evidence="3" id="KW-0408">Iron</keyword>
<keyword evidence="5" id="KW-1185">Reference proteome</keyword>
<sequence>MSVVSFKHWLLPMLSAWLLAGPVLAAEVNLYSARQENLIKPLLERFSEQTGIEVNLVTGKADALLQRLKSEGRNSPADLLLTTDAGRLHRAREAGVLAPVESDTLHERIPAQYRDPEGYWFGLSVRARPIVYVTDRVEPGELSTYEALADPKWKGRVCIRSSSNIYNQSLVASMIAHHGVEATEAWARDFVANFARPPIGGDRDQVLAAAAGQCDVAVINTYYLGVMINEDDQEQREAAGRVAVFWPNQEGSGDGRGTHVNVSGIGLTAAAGNRDNAVQLMEFLSSDESQAWYAQVNHEYPVRESVPVSDTLKAWGGFKADDLDLHLLGKYNAEAVRLMDRAGWK</sequence>
<evidence type="ECO:0000256" key="1">
    <source>
        <dbReference type="ARBA" id="ARBA00008520"/>
    </source>
</evidence>
<dbReference type="Proteomes" id="UP000287798">
    <property type="component" value="Unassembled WGS sequence"/>
</dbReference>
<evidence type="ECO:0000256" key="2">
    <source>
        <dbReference type="ARBA" id="ARBA00022729"/>
    </source>
</evidence>
<organism evidence="4 5">
    <name type="scientific">Thiohalobacter thiocyanaticus</name>
    <dbReference type="NCBI Taxonomy" id="585455"/>
    <lineage>
        <taxon>Bacteria</taxon>
        <taxon>Pseudomonadati</taxon>
        <taxon>Pseudomonadota</taxon>
        <taxon>Gammaproteobacteria</taxon>
        <taxon>Thiohalobacterales</taxon>
        <taxon>Thiohalobacteraceae</taxon>
        <taxon>Thiohalobacter</taxon>
    </lineage>
</organism>
<dbReference type="GO" id="GO:0030288">
    <property type="term" value="C:outer membrane-bounded periplasmic space"/>
    <property type="evidence" value="ECO:0007669"/>
    <property type="project" value="TreeGrafter"/>
</dbReference>
<comment type="caution">
    <text evidence="4">The sequence shown here is derived from an EMBL/GenBank/DDBJ whole genome shotgun (WGS) entry which is preliminary data.</text>
</comment>
<dbReference type="CDD" id="cd13542">
    <property type="entry name" value="PBP2_FutA1_ilke"/>
    <property type="match status" value="1"/>
</dbReference>
<dbReference type="SUPFAM" id="SSF53850">
    <property type="entry name" value="Periplasmic binding protein-like II"/>
    <property type="match status" value="1"/>
</dbReference>
<reference evidence="4 5" key="1">
    <citation type="journal article" date="2010" name="Int. J. Syst. Evol. Microbiol.">
        <title>Thiohalobacter thiocyanaticus gen. nov., sp. nov., a moderately halophilic, sulfur-oxidizing gammaproteobacterium from hypersaline lakes, that utilizes thiocyanate.</title>
        <authorList>
            <person name="Sorokin D.Y."/>
            <person name="Kovaleva O.L."/>
            <person name="Tourova T.P."/>
            <person name="Muyzer G."/>
        </authorList>
    </citation>
    <scope>NUCLEOTIDE SEQUENCE [LARGE SCALE GENOMIC DNA]</scope>
    <source>
        <strain evidence="4 5">Hrh1</strain>
    </source>
</reference>
<dbReference type="PANTHER" id="PTHR30006:SF15">
    <property type="entry name" value="IRON-UTILIZATION PERIPLASMIC PROTEIN"/>
    <property type="match status" value="1"/>
</dbReference>
<dbReference type="InterPro" id="IPR006059">
    <property type="entry name" value="SBP"/>
</dbReference>
<dbReference type="OrthoDB" id="9769567at2"/>
<dbReference type="EMBL" id="QZMU01000001">
    <property type="protein sequence ID" value="RRQ23050.1"/>
    <property type="molecule type" value="Genomic_DNA"/>
</dbReference>
<proteinExistence type="inferred from homology"/>
<protein>
    <submittedName>
        <fullName evidence="4">Fe(3+) ABC transporter substrate-binding protein</fullName>
    </submittedName>
</protein>
<gene>
    <name evidence="4" type="ORF">D6C00_05080</name>
</gene>
<dbReference type="PANTHER" id="PTHR30006">
    <property type="entry name" value="THIAMINE-BINDING PERIPLASMIC PROTEIN-RELATED"/>
    <property type="match status" value="1"/>
</dbReference>
<feature type="binding site" evidence="3">
    <location>
        <position position="223"/>
    </location>
    <ligand>
        <name>Fe cation</name>
        <dbReference type="ChEBI" id="CHEBI:24875"/>
    </ligand>
</feature>
<evidence type="ECO:0000313" key="4">
    <source>
        <dbReference type="EMBL" id="RRQ23050.1"/>
    </source>
</evidence>
<comment type="similarity">
    <text evidence="1">Belongs to the bacterial solute-binding protein 1 family.</text>
</comment>
<evidence type="ECO:0000256" key="3">
    <source>
        <dbReference type="PIRSR" id="PIRSR002825-1"/>
    </source>
</evidence>
<dbReference type="Gene3D" id="3.40.190.10">
    <property type="entry name" value="Periplasmic binding protein-like II"/>
    <property type="match status" value="2"/>
</dbReference>